<sequence>LTYFLSLYGFYPVVELLDHMVVLFLRNHCHTVFQSSCMNLHSHQQCIRVPFSPCLHQHLLILEFFILAILTSVK</sequence>
<organism evidence="1 2">
    <name type="scientific">Lynx canadensis</name>
    <name type="common">Canada lynx</name>
    <name type="synonym">Felis canadensis</name>
    <dbReference type="NCBI Taxonomy" id="61383"/>
    <lineage>
        <taxon>Eukaryota</taxon>
        <taxon>Metazoa</taxon>
        <taxon>Chordata</taxon>
        <taxon>Craniata</taxon>
        <taxon>Vertebrata</taxon>
        <taxon>Euteleostomi</taxon>
        <taxon>Mammalia</taxon>
        <taxon>Eutheria</taxon>
        <taxon>Laurasiatheria</taxon>
        <taxon>Carnivora</taxon>
        <taxon>Feliformia</taxon>
        <taxon>Felidae</taxon>
        <taxon>Felinae</taxon>
        <taxon>Lynx</taxon>
    </lineage>
</organism>
<proteinExistence type="predicted"/>
<dbReference type="Ensembl" id="ENSLCNT00005015845.1">
    <property type="protein sequence ID" value="ENSLCNP00005014176.1"/>
    <property type="gene ID" value="ENSLCNG00005009306.1"/>
</dbReference>
<reference evidence="1" key="1">
    <citation type="submission" date="2025-08" db="UniProtKB">
        <authorList>
            <consortium name="Ensembl"/>
        </authorList>
    </citation>
    <scope>IDENTIFICATION</scope>
</reference>
<dbReference type="AlphaFoldDB" id="A0A667GGD2"/>
<keyword evidence="2" id="KW-1185">Reference proteome</keyword>
<accession>A0A667GGD2</accession>
<protein>
    <submittedName>
        <fullName evidence="1">Uncharacterized protein</fullName>
    </submittedName>
</protein>
<evidence type="ECO:0000313" key="1">
    <source>
        <dbReference type="Ensembl" id="ENSLCNP00005014176.1"/>
    </source>
</evidence>
<dbReference type="Proteomes" id="UP000472241">
    <property type="component" value="Unplaced"/>
</dbReference>
<evidence type="ECO:0000313" key="2">
    <source>
        <dbReference type="Proteomes" id="UP000472241"/>
    </source>
</evidence>
<reference evidence="1" key="2">
    <citation type="submission" date="2025-09" db="UniProtKB">
        <authorList>
            <consortium name="Ensembl"/>
        </authorList>
    </citation>
    <scope>IDENTIFICATION</scope>
</reference>
<name>A0A667GGD2_LYNCA</name>